<dbReference type="PANTHER" id="PTHR45989:SF1">
    <property type="entry name" value="TRANSLATION INITIATION FACTOR EIF-2B SUBUNIT GAMMA"/>
    <property type="match status" value="1"/>
</dbReference>
<dbReference type="InterPro" id="IPR051960">
    <property type="entry name" value="eIF2B_gamma"/>
</dbReference>
<comment type="subunit">
    <text evidence="8">Component of the translation initiation factor 2B (eIF2B) complex which is a heterodecamer of two sets of five different subunits: alpha, beta, gamma, delta and epsilon. Subunits alpha, beta and delta comprise a regulatory subcomplex and subunits epsilon and gamma comprise a catalytic subcomplex. Within the complex, the hexameric regulatory complex resides at the center, with the two heterodimeric catalytic subcomplexes bound on opposite sides.</text>
</comment>
<reference evidence="11" key="1">
    <citation type="submission" date="2017-02" db="UniProtKB">
        <authorList>
            <consortium name="WormBaseParasite"/>
        </authorList>
    </citation>
    <scope>IDENTIFICATION</scope>
</reference>
<evidence type="ECO:0000313" key="10">
    <source>
        <dbReference type="Proteomes" id="UP000036681"/>
    </source>
</evidence>
<dbReference type="Proteomes" id="UP000036681">
    <property type="component" value="Unplaced"/>
</dbReference>
<accession>A0A0M3ING9</accession>
<evidence type="ECO:0000256" key="8">
    <source>
        <dbReference type="ARBA" id="ARBA00046432"/>
    </source>
</evidence>
<evidence type="ECO:0000256" key="2">
    <source>
        <dbReference type="ARBA" id="ARBA00007878"/>
    </source>
</evidence>
<evidence type="ECO:0000256" key="7">
    <source>
        <dbReference type="ARBA" id="ARBA00044229"/>
    </source>
</evidence>
<dbReference type="GO" id="GO:0002183">
    <property type="term" value="P:cytoplasmic translational initiation"/>
    <property type="evidence" value="ECO:0007669"/>
    <property type="project" value="TreeGrafter"/>
</dbReference>
<name>A0A0M3ING9_ASCLU</name>
<proteinExistence type="inferred from homology"/>
<evidence type="ECO:0000256" key="4">
    <source>
        <dbReference type="ARBA" id="ARBA00022540"/>
    </source>
</evidence>
<protein>
    <recommendedName>
        <fullName evidence="6">Translation initiation factor eIF2B subunit gamma</fullName>
    </recommendedName>
    <alternativeName>
        <fullName evidence="7">eIF2B GDP-GTP exchange factor subunit gamma</fullName>
    </alternativeName>
</protein>
<evidence type="ECO:0000256" key="5">
    <source>
        <dbReference type="ARBA" id="ARBA00022917"/>
    </source>
</evidence>
<dbReference type="SUPFAM" id="SSF51161">
    <property type="entry name" value="Trimeric LpxA-like enzymes"/>
    <property type="match status" value="1"/>
</dbReference>
<dbReference type="WBParaSite" id="ALUE_0002029701-mRNA-1">
    <property type="protein sequence ID" value="ALUE_0002029701-mRNA-1"/>
    <property type="gene ID" value="ALUE_0002029701"/>
</dbReference>
<dbReference type="Pfam" id="PF24894">
    <property type="entry name" value="Hexapep_GlmU"/>
    <property type="match status" value="1"/>
</dbReference>
<dbReference type="GO" id="GO:0003743">
    <property type="term" value="F:translation initiation factor activity"/>
    <property type="evidence" value="ECO:0007669"/>
    <property type="project" value="UniProtKB-KW"/>
</dbReference>
<keyword evidence="10" id="KW-1185">Reference proteome</keyword>
<keyword evidence="3" id="KW-0963">Cytoplasm</keyword>
<keyword evidence="5" id="KW-0648">Protein biosynthesis</keyword>
<dbReference type="GO" id="GO:0005851">
    <property type="term" value="C:eukaryotic translation initiation factor 2B complex"/>
    <property type="evidence" value="ECO:0007669"/>
    <property type="project" value="TreeGrafter"/>
</dbReference>
<organism evidence="10 11">
    <name type="scientific">Ascaris lumbricoides</name>
    <name type="common">Giant roundworm</name>
    <dbReference type="NCBI Taxonomy" id="6252"/>
    <lineage>
        <taxon>Eukaryota</taxon>
        <taxon>Metazoa</taxon>
        <taxon>Ecdysozoa</taxon>
        <taxon>Nematoda</taxon>
        <taxon>Chromadorea</taxon>
        <taxon>Rhabditida</taxon>
        <taxon>Spirurina</taxon>
        <taxon>Ascaridomorpha</taxon>
        <taxon>Ascaridoidea</taxon>
        <taxon>Ascarididae</taxon>
        <taxon>Ascaris</taxon>
    </lineage>
</organism>
<dbReference type="AlphaFoldDB" id="A0A0M3ING9"/>
<sequence length="295" mass="32352">MKRWILDVVKEQRTLSSIKADLIPYLLEKQYSSLDAEMIPHLKVDRLTELANQFSFGTPLIASTPQLRCFAYIVTPENGSIIAHVNNIGAYFEVNKAGPEIVVRNEVSEFSFSFGTPLIAPTPQLRCFAYIITPENGSIIAHVNNIGAYFELNKAILRFLTVKFCESFPPGQKVDHNGAATLGESYVSKTVRFVDGRIGDGATVSRTDKPIIKRSVVGAGCEIALRAKITNSLIMDRCIIGAGAQITNTIVCSDAEIEEGAEVMSSIVTNRQKIPANANVQNELVVAENEMDIEE</sequence>
<dbReference type="Gene3D" id="2.160.10.10">
    <property type="entry name" value="Hexapeptide repeat proteins"/>
    <property type="match status" value="1"/>
</dbReference>
<evidence type="ECO:0000313" key="11">
    <source>
        <dbReference type="WBParaSite" id="ALUE_0002029701-mRNA-1"/>
    </source>
</evidence>
<dbReference type="InterPro" id="IPR056818">
    <property type="entry name" value="GlmU/GlgC-like_hexapep"/>
</dbReference>
<dbReference type="InterPro" id="IPR029044">
    <property type="entry name" value="Nucleotide-diphossugar_trans"/>
</dbReference>
<dbReference type="GO" id="GO:0005829">
    <property type="term" value="C:cytosol"/>
    <property type="evidence" value="ECO:0007669"/>
    <property type="project" value="UniProtKB-SubCell"/>
</dbReference>
<evidence type="ECO:0000256" key="1">
    <source>
        <dbReference type="ARBA" id="ARBA00004514"/>
    </source>
</evidence>
<evidence type="ECO:0000256" key="3">
    <source>
        <dbReference type="ARBA" id="ARBA00022490"/>
    </source>
</evidence>
<evidence type="ECO:0000259" key="9">
    <source>
        <dbReference type="Pfam" id="PF24894"/>
    </source>
</evidence>
<comment type="similarity">
    <text evidence="2">Belongs to the eIF-2B gamma/epsilon subunits family.</text>
</comment>
<dbReference type="GO" id="GO:0005085">
    <property type="term" value="F:guanyl-nucleotide exchange factor activity"/>
    <property type="evidence" value="ECO:0007669"/>
    <property type="project" value="TreeGrafter"/>
</dbReference>
<feature type="domain" description="Glucose-1-phosphate adenylyltransferase/Bifunctional protein GlmU-like C-terminal hexapeptide" evidence="9">
    <location>
        <begin position="190"/>
        <end position="263"/>
    </location>
</feature>
<keyword evidence="4" id="KW-0396">Initiation factor</keyword>
<comment type="subcellular location">
    <subcellularLocation>
        <location evidence="1">Cytoplasm</location>
        <location evidence="1">Cytosol</location>
    </subcellularLocation>
</comment>
<dbReference type="SUPFAM" id="SSF53448">
    <property type="entry name" value="Nucleotide-diphospho-sugar transferases"/>
    <property type="match status" value="1"/>
</dbReference>
<dbReference type="InterPro" id="IPR011004">
    <property type="entry name" value="Trimer_LpxA-like_sf"/>
</dbReference>
<dbReference type="PANTHER" id="PTHR45989">
    <property type="entry name" value="TRANSLATION INITIATION FACTOR EIF-2B SUBUNIT GAMMA"/>
    <property type="match status" value="1"/>
</dbReference>
<evidence type="ECO:0000256" key="6">
    <source>
        <dbReference type="ARBA" id="ARBA00044196"/>
    </source>
</evidence>